<gene>
    <name evidence="3" type="ORF">H257_07588</name>
</gene>
<evidence type="ECO:0000256" key="1">
    <source>
        <dbReference type="SAM" id="MobiDB-lite"/>
    </source>
</evidence>
<proteinExistence type="predicted"/>
<dbReference type="RefSeq" id="XP_009831464.1">
    <property type="nucleotide sequence ID" value="XM_009833162.1"/>
</dbReference>
<dbReference type="VEuPathDB" id="FungiDB:H257_07588"/>
<dbReference type="AlphaFoldDB" id="W4GGE3"/>
<feature type="region of interest" description="Disordered" evidence="1">
    <location>
        <begin position="122"/>
        <end position="142"/>
    </location>
</feature>
<evidence type="ECO:0000313" key="3">
    <source>
        <dbReference type="EMBL" id="ETV78745.1"/>
    </source>
</evidence>
<keyword evidence="2" id="KW-0472">Membrane</keyword>
<sequence length="142" mass="16349">MQAVVRGRRGCNGSEWRVGWLRRVGPLILLGSIAHGLLPLLVLVLVHLLSSLSQDRVRMHLVVGGGQAVNDQFRHRGVAKHGERFWETRQHAGRVKHRWRGFVEHRERADIPQIYRDTSMRRHGEESGVDGERRRLRDTSAE</sequence>
<keyword evidence="2" id="KW-0812">Transmembrane</keyword>
<dbReference type="EMBL" id="KI913129">
    <property type="protein sequence ID" value="ETV78745.1"/>
    <property type="molecule type" value="Genomic_DNA"/>
</dbReference>
<accession>W4GGE3</accession>
<dbReference type="GeneID" id="20809584"/>
<organism evidence="3">
    <name type="scientific">Aphanomyces astaci</name>
    <name type="common">Crayfish plague agent</name>
    <dbReference type="NCBI Taxonomy" id="112090"/>
    <lineage>
        <taxon>Eukaryota</taxon>
        <taxon>Sar</taxon>
        <taxon>Stramenopiles</taxon>
        <taxon>Oomycota</taxon>
        <taxon>Saprolegniomycetes</taxon>
        <taxon>Saprolegniales</taxon>
        <taxon>Verrucalvaceae</taxon>
        <taxon>Aphanomyces</taxon>
    </lineage>
</organism>
<protein>
    <submittedName>
        <fullName evidence="3">Uncharacterized protein</fullName>
    </submittedName>
</protein>
<name>W4GGE3_APHAT</name>
<reference evidence="3" key="1">
    <citation type="submission" date="2013-12" db="EMBL/GenBank/DDBJ databases">
        <title>The Genome Sequence of Aphanomyces astaci APO3.</title>
        <authorList>
            <consortium name="The Broad Institute Genomics Platform"/>
            <person name="Russ C."/>
            <person name="Tyler B."/>
            <person name="van West P."/>
            <person name="Dieguez-Uribeondo J."/>
            <person name="Young S.K."/>
            <person name="Zeng Q."/>
            <person name="Gargeya S."/>
            <person name="Fitzgerald M."/>
            <person name="Abouelleil A."/>
            <person name="Alvarado L."/>
            <person name="Chapman S.B."/>
            <person name="Gainer-Dewar J."/>
            <person name="Goldberg J."/>
            <person name="Griggs A."/>
            <person name="Gujja S."/>
            <person name="Hansen M."/>
            <person name="Howarth C."/>
            <person name="Imamovic A."/>
            <person name="Ireland A."/>
            <person name="Larimer J."/>
            <person name="McCowan C."/>
            <person name="Murphy C."/>
            <person name="Pearson M."/>
            <person name="Poon T.W."/>
            <person name="Priest M."/>
            <person name="Roberts A."/>
            <person name="Saif S."/>
            <person name="Shea T."/>
            <person name="Sykes S."/>
            <person name="Wortman J."/>
            <person name="Nusbaum C."/>
            <person name="Birren B."/>
        </authorList>
    </citation>
    <scope>NUCLEOTIDE SEQUENCE [LARGE SCALE GENOMIC DNA]</scope>
    <source>
        <strain evidence="3">APO3</strain>
    </source>
</reference>
<evidence type="ECO:0000256" key="2">
    <source>
        <dbReference type="SAM" id="Phobius"/>
    </source>
</evidence>
<keyword evidence="2" id="KW-1133">Transmembrane helix</keyword>
<feature type="transmembrane region" description="Helical" evidence="2">
    <location>
        <begin position="27"/>
        <end position="49"/>
    </location>
</feature>